<evidence type="ECO:0000256" key="6">
    <source>
        <dbReference type="SAM" id="MobiDB-lite"/>
    </source>
</evidence>
<reference evidence="8" key="1">
    <citation type="submission" date="2022-08" db="EMBL/GenBank/DDBJ databases">
        <title>Genome sequencing of akame (Lates japonicus).</title>
        <authorList>
            <person name="Hashiguchi Y."/>
            <person name="Takahashi H."/>
        </authorList>
    </citation>
    <scope>NUCLEOTIDE SEQUENCE</scope>
    <source>
        <strain evidence="8">Kochi</strain>
    </source>
</reference>
<feature type="domain" description="CUB" evidence="7">
    <location>
        <begin position="397"/>
        <end position="513"/>
    </location>
</feature>
<evidence type="ECO:0000256" key="1">
    <source>
        <dbReference type="ARBA" id="ARBA00022729"/>
    </source>
</evidence>
<dbReference type="Gene3D" id="2.60.120.290">
    <property type="entry name" value="Spermadhesin, CUB domain"/>
    <property type="match status" value="4"/>
</dbReference>
<dbReference type="EMBL" id="BRZM01000010">
    <property type="protein sequence ID" value="GLD50674.1"/>
    <property type="molecule type" value="Genomic_DNA"/>
</dbReference>
<protein>
    <submittedName>
        <fullName evidence="8">Tolloid-like protein 2</fullName>
    </submittedName>
</protein>
<keyword evidence="2" id="KW-0677">Repeat</keyword>
<feature type="domain" description="CUB" evidence="7">
    <location>
        <begin position="143"/>
        <end position="259"/>
    </location>
</feature>
<gene>
    <name evidence="8" type="ORF">AKAME5_000383600</name>
</gene>
<comment type="caution">
    <text evidence="5">Lacks conserved residue(s) required for the propagation of feature annotation.</text>
</comment>
<dbReference type="Proteomes" id="UP001279410">
    <property type="component" value="Unassembled WGS sequence"/>
</dbReference>
<dbReference type="Pfam" id="PF00431">
    <property type="entry name" value="CUB"/>
    <property type="match status" value="4"/>
</dbReference>
<dbReference type="CDD" id="cd00041">
    <property type="entry name" value="CUB"/>
    <property type="match status" value="4"/>
</dbReference>
<evidence type="ECO:0000313" key="8">
    <source>
        <dbReference type="EMBL" id="GLD50674.1"/>
    </source>
</evidence>
<evidence type="ECO:0000256" key="4">
    <source>
        <dbReference type="ARBA" id="ARBA00023180"/>
    </source>
</evidence>
<organism evidence="8 9">
    <name type="scientific">Lates japonicus</name>
    <name type="common">Japanese lates</name>
    <dbReference type="NCBI Taxonomy" id="270547"/>
    <lineage>
        <taxon>Eukaryota</taxon>
        <taxon>Metazoa</taxon>
        <taxon>Chordata</taxon>
        <taxon>Craniata</taxon>
        <taxon>Vertebrata</taxon>
        <taxon>Euteleostomi</taxon>
        <taxon>Actinopterygii</taxon>
        <taxon>Neopterygii</taxon>
        <taxon>Teleostei</taxon>
        <taxon>Neoteleostei</taxon>
        <taxon>Acanthomorphata</taxon>
        <taxon>Carangaria</taxon>
        <taxon>Carangaria incertae sedis</taxon>
        <taxon>Centropomidae</taxon>
        <taxon>Lates</taxon>
    </lineage>
</organism>
<evidence type="ECO:0000256" key="5">
    <source>
        <dbReference type="PROSITE-ProRule" id="PRU00059"/>
    </source>
</evidence>
<dbReference type="SUPFAM" id="SSF49854">
    <property type="entry name" value="Spermadhesin, CUB domain"/>
    <property type="match status" value="4"/>
</dbReference>
<dbReference type="GO" id="GO:0005615">
    <property type="term" value="C:extracellular space"/>
    <property type="evidence" value="ECO:0007669"/>
    <property type="project" value="TreeGrafter"/>
</dbReference>
<dbReference type="FunFam" id="2.60.120.290:FF:000010">
    <property type="entry name" value="Neuropilin"/>
    <property type="match status" value="2"/>
</dbReference>
<keyword evidence="9" id="KW-1185">Reference proteome</keyword>
<evidence type="ECO:0000256" key="3">
    <source>
        <dbReference type="ARBA" id="ARBA00023157"/>
    </source>
</evidence>
<dbReference type="PROSITE" id="PS01180">
    <property type="entry name" value="CUB"/>
    <property type="match status" value="4"/>
</dbReference>
<feature type="domain" description="CUB" evidence="7">
    <location>
        <begin position="519"/>
        <end position="637"/>
    </location>
</feature>
<keyword evidence="4" id="KW-0325">Glycoprotein</keyword>
<keyword evidence="3" id="KW-1015">Disulfide bond</keyword>
<dbReference type="PANTHER" id="PTHR24255:SF31">
    <property type="entry name" value="CUBILIN-LIKE PROTEIN"/>
    <property type="match status" value="1"/>
</dbReference>
<sequence>MRPTVMETVITHEKRPKSSGVDSPQSCGPCPLVVRDASEFARALFLLQPKTRREGAPESVCSNLPKRPRPAPWHLSRASTATVQRERERVTRQRSQNELGEKTEKTTSGLSVLYNLTRMRSGSLLFLFTQVILVSSLTQTDNCGWNITLETDAGSYATTAGYPMEYPPSQHCTWVVTAPQPDHKIRINFNPFFHLEDTDCNHDYVEVYDGGNELSPRMGKFCGTVAPPVIVSSGSQLLIKFVTNDENNGAGFSIKLESFKSTPQCSRNFTDPQGVITTPLFPKKYPNNLNCTFMILAPETSEIVLEFDSFDMEGNPLLLPGPICEYDWLDIWDGVPEVGLHFGRYCGKTSPGPMITYSGTLSMTITTDHAIAKEGFSANYTIRERSLPSRPKDKDKCRANINLEIGRGNYLTSAGYPMSYPPSHKCVWVLTAPEPDLKIFINFNPFFDLEDTDCNHDYVEVYNGGDELLPSMGKFCGKTAPPPMTSSGNQLLIKFVSDNENHGGGFAVRYEVFETPPQCSRNFTDPQGVIETPGYPEKYPNNLNCTFMILASNTSEIELEFKSFYMEGTPLLQPGPHCQYDWLDIWDGLPAVGLHVGRYCGQELPHRVISYTGILSMTIATDHAIAKEGFSANYTIRERSLPSGHEMK</sequence>
<comment type="caution">
    <text evidence="8">The sequence shown here is derived from an EMBL/GenBank/DDBJ whole genome shotgun (WGS) entry which is preliminary data.</text>
</comment>
<feature type="domain" description="CUB" evidence="7">
    <location>
        <begin position="265"/>
        <end position="383"/>
    </location>
</feature>
<keyword evidence="1" id="KW-0732">Signal</keyword>
<dbReference type="InterPro" id="IPR000859">
    <property type="entry name" value="CUB_dom"/>
</dbReference>
<dbReference type="AlphaFoldDB" id="A0AAD3MBW2"/>
<evidence type="ECO:0000313" key="9">
    <source>
        <dbReference type="Proteomes" id="UP001279410"/>
    </source>
</evidence>
<proteinExistence type="predicted"/>
<name>A0AAD3MBW2_LATJO</name>
<accession>A0AAD3MBW2</accession>
<evidence type="ECO:0000259" key="7">
    <source>
        <dbReference type="PROSITE" id="PS01180"/>
    </source>
</evidence>
<dbReference type="SMART" id="SM00042">
    <property type="entry name" value="CUB"/>
    <property type="match status" value="4"/>
</dbReference>
<evidence type="ECO:0000256" key="2">
    <source>
        <dbReference type="ARBA" id="ARBA00022737"/>
    </source>
</evidence>
<dbReference type="PANTHER" id="PTHR24255">
    <property type="entry name" value="COMPLEMENT COMPONENT 1, S SUBCOMPONENT-RELATED"/>
    <property type="match status" value="1"/>
</dbReference>
<dbReference type="GO" id="GO:0004252">
    <property type="term" value="F:serine-type endopeptidase activity"/>
    <property type="evidence" value="ECO:0007669"/>
    <property type="project" value="TreeGrafter"/>
</dbReference>
<dbReference type="InterPro" id="IPR035914">
    <property type="entry name" value="Sperma_CUB_dom_sf"/>
</dbReference>
<dbReference type="FunFam" id="2.60.120.290:FF:000003">
    <property type="entry name" value="Neuropilin"/>
    <property type="match status" value="2"/>
</dbReference>
<feature type="region of interest" description="Disordered" evidence="6">
    <location>
        <begin position="56"/>
        <end position="104"/>
    </location>
</feature>